<gene>
    <name evidence="1" type="ORF">KSP40_PGU017405</name>
</gene>
<dbReference type="Proteomes" id="UP001412067">
    <property type="component" value="Unassembled WGS sequence"/>
</dbReference>
<evidence type="ECO:0000313" key="1">
    <source>
        <dbReference type="EMBL" id="KAK8945343.1"/>
    </source>
</evidence>
<proteinExistence type="predicted"/>
<dbReference type="EMBL" id="JBBWWR010000017">
    <property type="protein sequence ID" value="KAK8945343.1"/>
    <property type="molecule type" value="Genomic_DNA"/>
</dbReference>
<accession>A0ABR2LM17</accession>
<sequence>MGPWTPPTIADRRSALLPCIWAKAASPMSEAFTELLDLVTNLKGMLISFAENNSIFGQMNIRALMSFAPLLYYVFDVVIKRSKKNDHTQHSSKLHLRPDEYSCIDVIRPPPWVGMGLVRPGLGLAKKGMLVPIHTWGLSLGLGLVIVRPGPGSGHKKPGPGRPRPKLGLPGFMYTTTPEQVPEYKFLEKND</sequence>
<organism evidence="1 2">
    <name type="scientific">Platanthera guangdongensis</name>
    <dbReference type="NCBI Taxonomy" id="2320717"/>
    <lineage>
        <taxon>Eukaryota</taxon>
        <taxon>Viridiplantae</taxon>
        <taxon>Streptophyta</taxon>
        <taxon>Embryophyta</taxon>
        <taxon>Tracheophyta</taxon>
        <taxon>Spermatophyta</taxon>
        <taxon>Magnoliopsida</taxon>
        <taxon>Liliopsida</taxon>
        <taxon>Asparagales</taxon>
        <taxon>Orchidaceae</taxon>
        <taxon>Orchidoideae</taxon>
        <taxon>Orchideae</taxon>
        <taxon>Orchidinae</taxon>
        <taxon>Platanthera</taxon>
    </lineage>
</organism>
<keyword evidence="2" id="KW-1185">Reference proteome</keyword>
<reference evidence="1 2" key="1">
    <citation type="journal article" date="2022" name="Nat. Plants">
        <title>Genomes of leafy and leafless Platanthera orchids illuminate the evolution of mycoheterotrophy.</title>
        <authorList>
            <person name="Li M.H."/>
            <person name="Liu K.W."/>
            <person name="Li Z."/>
            <person name="Lu H.C."/>
            <person name="Ye Q.L."/>
            <person name="Zhang D."/>
            <person name="Wang J.Y."/>
            <person name="Li Y.F."/>
            <person name="Zhong Z.M."/>
            <person name="Liu X."/>
            <person name="Yu X."/>
            <person name="Liu D.K."/>
            <person name="Tu X.D."/>
            <person name="Liu B."/>
            <person name="Hao Y."/>
            <person name="Liao X.Y."/>
            <person name="Jiang Y.T."/>
            <person name="Sun W.H."/>
            <person name="Chen J."/>
            <person name="Chen Y.Q."/>
            <person name="Ai Y."/>
            <person name="Zhai J.W."/>
            <person name="Wu S.S."/>
            <person name="Zhou Z."/>
            <person name="Hsiao Y.Y."/>
            <person name="Wu W.L."/>
            <person name="Chen Y.Y."/>
            <person name="Lin Y.F."/>
            <person name="Hsu J.L."/>
            <person name="Li C.Y."/>
            <person name="Wang Z.W."/>
            <person name="Zhao X."/>
            <person name="Zhong W.Y."/>
            <person name="Ma X.K."/>
            <person name="Ma L."/>
            <person name="Huang J."/>
            <person name="Chen G.Z."/>
            <person name="Huang M.Z."/>
            <person name="Huang L."/>
            <person name="Peng D.H."/>
            <person name="Luo Y.B."/>
            <person name="Zou S.Q."/>
            <person name="Chen S.P."/>
            <person name="Lan S."/>
            <person name="Tsai W.C."/>
            <person name="Van de Peer Y."/>
            <person name="Liu Z.J."/>
        </authorList>
    </citation>
    <scope>NUCLEOTIDE SEQUENCE [LARGE SCALE GENOMIC DNA]</scope>
    <source>
        <strain evidence="1">Lor288</strain>
    </source>
</reference>
<name>A0ABR2LM17_9ASPA</name>
<comment type="caution">
    <text evidence="1">The sequence shown here is derived from an EMBL/GenBank/DDBJ whole genome shotgun (WGS) entry which is preliminary data.</text>
</comment>
<evidence type="ECO:0000313" key="2">
    <source>
        <dbReference type="Proteomes" id="UP001412067"/>
    </source>
</evidence>
<protein>
    <submittedName>
        <fullName evidence="1">Uncharacterized protein</fullName>
    </submittedName>
</protein>